<dbReference type="PANTHER" id="PTHR30482">
    <property type="entry name" value="HIGH-AFFINITY BRANCHED-CHAIN AMINO ACID TRANSPORT SYSTEM PERMEASE"/>
    <property type="match status" value="1"/>
</dbReference>
<evidence type="ECO:0000256" key="1">
    <source>
        <dbReference type="ARBA" id="ARBA00004651"/>
    </source>
</evidence>
<feature type="transmembrane region" description="Helical" evidence="6">
    <location>
        <begin position="62"/>
        <end position="80"/>
    </location>
</feature>
<evidence type="ECO:0000313" key="7">
    <source>
        <dbReference type="EMBL" id="MFD2090746.1"/>
    </source>
</evidence>
<feature type="transmembrane region" description="Helical" evidence="6">
    <location>
        <begin position="87"/>
        <end position="103"/>
    </location>
</feature>
<evidence type="ECO:0000313" key="8">
    <source>
        <dbReference type="Proteomes" id="UP001597402"/>
    </source>
</evidence>
<feature type="transmembrane region" description="Helical" evidence="6">
    <location>
        <begin position="134"/>
        <end position="154"/>
    </location>
</feature>
<evidence type="ECO:0000256" key="3">
    <source>
        <dbReference type="ARBA" id="ARBA00022692"/>
    </source>
</evidence>
<gene>
    <name evidence="7" type="ORF">ACFSHS_04090</name>
</gene>
<dbReference type="EMBL" id="JBHUHP010000002">
    <property type="protein sequence ID" value="MFD2090746.1"/>
    <property type="molecule type" value="Genomic_DNA"/>
</dbReference>
<keyword evidence="5 6" id="KW-0472">Membrane</keyword>
<keyword evidence="2" id="KW-1003">Cell membrane</keyword>
<evidence type="ECO:0000256" key="5">
    <source>
        <dbReference type="ARBA" id="ARBA00023136"/>
    </source>
</evidence>
<dbReference type="InterPro" id="IPR043428">
    <property type="entry name" value="LivM-like"/>
</dbReference>
<evidence type="ECO:0000256" key="6">
    <source>
        <dbReference type="SAM" id="Phobius"/>
    </source>
</evidence>
<feature type="transmembrane region" description="Helical" evidence="6">
    <location>
        <begin position="6"/>
        <end position="26"/>
    </location>
</feature>
<feature type="transmembrane region" description="Helical" evidence="6">
    <location>
        <begin position="186"/>
        <end position="207"/>
    </location>
</feature>
<keyword evidence="3 6" id="KW-0812">Transmembrane</keyword>
<protein>
    <submittedName>
        <fullName evidence="7">Branched-chain amino acid ABC transporter permease</fullName>
    </submittedName>
</protein>
<dbReference type="RefSeq" id="WP_376872096.1">
    <property type="nucleotide sequence ID" value="NZ_JBHUHP010000002.1"/>
</dbReference>
<feature type="transmembrane region" description="Helical" evidence="6">
    <location>
        <begin position="219"/>
        <end position="246"/>
    </location>
</feature>
<proteinExistence type="predicted"/>
<keyword evidence="4 6" id="KW-1133">Transmembrane helix</keyword>
<dbReference type="CDD" id="cd06581">
    <property type="entry name" value="TM_PBP1_LivM_like"/>
    <property type="match status" value="1"/>
</dbReference>
<dbReference type="InterPro" id="IPR001851">
    <property type="entry name" value="ABC_transp_permease"/>
</dbReference>
<dbReference type="Proteomes" id="UP001597402">
    <property type="component" value="Unassembled WGS sequence"/>
</dbReference>
<sequence>MSEYILSVATLIAIYAILSVSLSLLVGHTGIFSMAHAALFGVGAYTYAVLTVQFGWGPGPALIVALLAAALAGAVMAIPSLRVSGDYFLVASFALQVVAASVFENWTSVTGGTGGIPGIQRPTMGPLDFGDSTAFLGLAVGVAVLVVAVSLWIVRSPYGRMLHVVRDDEVVAATLGKPVRFAKVSITVLSGAFAGLAGVLYAQYLLYLSPGTFEVATSVSVITMVVLGGMTSVLGSVIGAAVIVLIPQGLRQLDIASSAAGPLEQVFFGLLLILLMFVRPQGLLGGSRRPAAARGDVGDAAKGATVHAA</sequence>
<feature type="transmembrane region" description="Helical" evidence="6">
    <location>
        <begin position="258"/>
        <end position="278"/>
    </location>
</feature>
<comment type="subcellular location">
    <subcellularLocation>
        <location evidence="1">Cell membrane</location>
        <topology evidence="1">Multi-pass membrane protein</topology>
    </subcellularLocation>
</comment>
<keyword evidence="8" id="KW-1185">Reference proteome</keyword>
<reference evidence="8" key="1">
    <citation type="journal article" date="2019" name="Int. J. Syst. Evol. Microbiol.">
        <title>The Global Catalogue of Microorganisms (GCM) 10K type strain sequencing project: providing services to taxonomists for standard genome sequencing and annotation.</title>
        <authorList>
            <consortium name="The Broad Institute Genomics Platform"/>
            <consortium name="The Broad Institute Genome Sequencing Center for Infectious Disease"/>
            <person name="Wu L."/>
            <person name="Ma J."/>
        </authorList>
    </citation>
    <scope>NUCLEOTIDE SEQUENCE [LARGE SCALE GENOMIC DNA]</scope>
    <source>
        <strain evidence="8">JCM 3338</strain>
    </source>
</reference>
<organism evidence="7 8">
    <name type="scientific">Blastococcus deserti</name>
    <dbReference type="NCBI Taxonomy" id="2259033"/>
    <lineage>
        <taxon>Bacteria</taxon>
        <taxon>Bacillati</taxon>
        <taxon>Actinomycetota</taxon>
        <taxon>Actinomycetes</taxon>
        <taxon>Geodermatophilales</taxon>
        <taxon>Geodermatophilaceae</taxon>
        <taxon>Blastococcus</taxon>
    </lineage>
</organism>
<dbReference type="PANTHER" id="PTHR30482:SF20">
    <property type="entry name" value="HIGH-AFFINITY BRANCHED-CHAIN AMINO ACID TRANSPORT SYSTEM PERMEASE PROTEIN LIVM"/>
    <property type="match status" value="1"/>
</dbReference>
<feature type="transmembrane region" description="Helical" evidence="6">
    <location>
        <begin position="38"/>
        <end position="56"/>
    </location>
</feature>
<evidence type="ECO:0000256" key="4">
    <source>
        <dbReference type="ARBA" id="ARBA00022989"/>
    </source>
</evidence>
<dbReference type="Pfam" id="PF02653">
    <property type="entry name" value="BPD_transp_2"/>
    <property type="match status" value="1"/>
</dbReference>
<evidence type="ECO:0000256" key="2">
    <source>
        <dbReference type="ARBA" id="ARBA00022475"/>
    </source>
</evidence>
<accession>A0ABW4X7N8</accession>
<comment type="caution">
    <text evidence="7">The sequence shown here is derived from an EMBL/GenBank/DDBJ whole genome shotgun (WGS) entry which is preliminary data.</text>
</comment>
<name>A0ABW4X7N8_9ACTN</name>